<evidence type="ECO:0000256" key="1">
    <source>
        <dbReference type="SAM" id="Coils"/>
    </source>
</evidence>
<gene>
    <name evidence="3" type="ORF">Acr_14g0005900</name>
</gene>
<feature type="region of interest" description="Disordered" evidence="2">
    <location>
        <begin position="1"/>
        <end position="55"/>
    </location>
</feature>
<organism evidence="3 4">
    <name type="scientific">Actinidia rufa</name>
    <dbReference type="NCBI Taxonomy" id="165716"/>
    <lineage>
        <taxon>Eukaryota</taxon>
        <taxon>Viridiplantae</taxon>
        <taxon>Streptophyta</taxon>
        <taxon>Embryophyta</taxon>
        <taxon>Tracheophyta</taxon>
        <taxon>Spermatophyta</taxon>
        <taxon>Magnoliopsida</taxon>
        <taxon>eudicotyledons</taxon>
        <taxon>Gunneridae</taxon>
        <taxon>Pentapetalae</taxon>
        <taxon>asterids</taxon>
        <taxon>Ericales</taxon>
        <taxon>Actinidiaceae</taxon>
        <taxon>Actinidia</taxon>
    </lineage>
</organism>
<dbReference type="EMBL" id="BJWL01000014">
    <property type="protein sequence ID" value="GFZ00955.1"/>
    <property type="molecule type" value="Genomic_DNA"/>
</dbReference>
<name>A0A7J0FQG1_9ERIC</name>
<comment type="caution">
    <text evidence="3">The sequence shown here is derived from an EMBL/GenBank/DDBJ whole genome shotgun (WGS) entry which is preliminary data.</text>
</comment>
<keyword evidence="4" id="KW-1185">Reference proteome</keyword>
<proteinExistence type="predicted"/>
<feature type="coiled-coil region" evidence="1">
    <location>
        <begin position="69"/>
        <end position="96"/>
    </location>
</feature>
<evidence type="ECO:0000313" key="4">
    <source>
        <dbReference type="Proteomes" id="UP000585474"/>
    </source>
</evidence>
<protein>
    <submittedName>
        <fullName evidence="3">Uncharacterized protein</fullName>
    </submittedName>
</protein>
<evidence type="ECO:0000256" key="2">
    <source>
        <dbReference type="SAM" id="MobiDB-lite"/>
    </source>
</evidence>
<reference evidence="3 4" key="1">
    <citation type="submission" date="2019-07" db="EMBL/GenBank/DDBJ databases">
        <title>De Novo Assembly of kiwifruit Actinidia rufa.</title>
        <authorList>
            <person name="Sugita-Konishi S."/>
            <person name="Sato K."/>
            <person name="Mori E."/>
            <person name="Abe Y."/>
            <person name="Kisaki G."/>
            <person name="Hamano K."/>
            <person name="Suezawa K."/>
            <person name="Otani M."/>
            <person name="Fukuda T."/>
            <person name="Manabe T."/>
            <person name="Gomi K."/>
            <person name="Tabuchi M."/>
            <person name="Akimitsu K."/>
            <person name="Kataoka I."/>
        </authorList>
    </citation>
    <scope>NUCLEOTIDE SEQUENCE [LARGE SCALE GENOMIC DNA]</scope>
    <source>
        <strain evidence="4">cv. Fuchu</strain>
    </source>
</reference>
<dbReference type="AlphaFoldDB" id="A0A7J0FQG1"/>
<evidence type="ECO:0000313" key="3">
    <source>
        <dbReference type="EMBL" id="GFZ00955.1"/>
    </source>
</evidence>
<feature type="compositionally biased region" description="Gly residues" evidence="2">
    <location>
        <begin position="1"/>
        <end position="13"/>
    </location>
</feature>
<sequence>MVGRGRGGRGATGRGTPIEDVDDQGVASQTQQGVDRGVTSRGRSTRQGAGRGKPIPVLFQRAVSSSLRLKQGMVDLKKANQKASNLEKELKLKQTQSELADAWSAAEIAILQRNHAQQEASDLKAFACGEVYRKLFDRAFERAGDVYERQLAELRPGRYSPINLPDFNEEEYATLPAAEGNANAAAVEAQAGVAETADRHRAGEAVGDRALEAEEMPLSPILAMLLYLKIPCKLQGSEASVPKSSVAFELQSGIRPVLAVRKCPLRHLRTRRVSKSCGVMPYLEATIHKA</sequence>
<dbReference type="Proteomes" id="UP000585474">
    <property type="component" value="Unassembled WGS sequence"/>
</dbReference>
<accession>A0A7J0FQG1</accession>
<keyword evidence="1" id="KW-0175">Coiled coil</keyword>